<name>A0A3N1ZTL1_9ACTN</name>
<dbReference type="InterPro" id="IPR013762">
    <property type="entry name" value="Integrase-like_cat_sf"/>
</dbReference>
<evidence type="ECO:0000313" key="7">
    <source>
        <dbReference type="EMBL" id="ROR54203.1"/>
    </source>
</evidence>
<accession>A0A3N1ZTL1</accession>
<evidence type="ECO:0000313" key="8">
    <source>
        <dbReference type="Proteomes" id="UP000275749"/>
    </source>
</evidence>
<feature type="domain" description="Core-binding (CB)" evidence="6">
    <location>
        <begin position="55"/>
        <end position="136"/>
    </location>
</feature>
<dbReference type="InterPro" id="IPR058717">
    <property type="entry name" value="Phage_L5_Integrase_N"/>
</dbReference>
<dbReference type="InterPro" id="IPR011010">
    <property type="entry name" value="DNA_brk_join_enz"/>
</dbReference>
<dbReference type="GO" id="GO:0015074">
    <property type="term" value="P:DNA integration"/>
    <property type="evidence" value="ECO:0007669"/>
    <property type="project" value="InterPro"/>
</dbReference>
<keyword evidence="2 4" id="KW-0238">DNA-binding</keyword>
<dbReference type="GO" id="GO:0003677">
    <property type="term" value="F:DNA binding"/>
    <property type="evidence" value="ECO:0007669"/>
    <property type="project" value="UniProtKB-UniRule"/>
</dbReference>
<dbReference type="GO" id="GO:0006310">
    <property type="term" value="P:DNA recombination"/>
    <property type="evidence" value="ECO:0007669"/>
    <property type="project" value="UniProtKB-KW"/>
</dbReference>
<reference evidence="7 8" key="1">
    <citation type="submission" date="2018-11" db="EMBL/GenBank/DDBJ databases">
        <title>Sequencing the genomes of 1000 actinobacteria strains.</title>
        <authorList>
            <person name="Klenk H.-P."/>
        </authorList>
    </citation>
    <scope>NUCLEOTIDE SEQUENCE [LARGE SCALE GENOMIC DNA]</scope>
    <source>
        <strain evidence="7 8">DSM 10546</strain>
    </source>
</reference>
<dbReference type="PANTHER" id="PTHR30349:SF64">
    <property type="entry name" value="PROPHAGE INTEGRASE INTD-RELATED"/>
    <property type="match status" value="1"/>
</dbReference>
<dbReference type="InterPro" id="IPR044068">
    <property type="entry name" value="CB"/>
</dbReference>
<comment type="caution">
    <text evidence="7">The sequence shown here is derived from an EMBL/GenBank/DDBJ whole genome shotgun (WGS) entry which is preliminary data.</text>
</comment>
<evidence type="ECO:0000256" key="4">
    <source>
        <dbReference type="PROSITE-ProRule" id="PRU01248"/>
    </source>
</evidence>
<dbReference type="AlphaFoldDB" id="A0A3N1ZTL1"/>
<dbReference type="InterPro" id="IPR050090">
    <property type="entry name" value="Tyrosine_recombinase_XerCD"/>
</dbReference>
<dbReference type="Pfam" id="PF00589">
    <property type="entry name" value="Phage_integrase"/>
    <property type="match status" value="1"/>
</dbReference>
<dbReference type="SUPFAM" id="SSF56349">
    <property type="entry name" value="DNA breaking-rejoining enzymes"/>
    <property type="match status" value="1"/>
</dbReference>
<feature type="domain" description="Tyr recombinase" evidence="5">
    <location>
        <begin position="159"/>
        <end position="341"/>
    </location>
</feature>
<evidence type="ECO:0000256" key="3">
    <source>
        <dbReference type="ARBA" id="ARBA00023172"/>
    </source>
</evidence>
<dbReference type="Gene3D" id="1.10.150.130">
    <property type="match status" value="1"/>
</dbReference>
<sequence length="356" mass="39779">MSVRKEPNGRFRAVLKSGRQYVTSKTFDTKREATEWLSRERAALVGGIDPRAGRVRTRVLVEQWLEVRAITVAKKTYRTDQDLLRLMPTSMQNMGVAAISAREVSRSFESLIKQGLAESSVVRYRASLSSFFSWCVRERFITSNPVTSVRVPKSSAERVEMSPWSEAELEARYLAWKKYDERLADILLVMGWTGLRWAEARALTVGDIALGDSPALRVQRSDPEGIGVKSTKGRRSRRVPLANRVLPIVLSLSSGKFPSDLLLTTSNGSQLHRSAVLRAVHWQTTGQGRRIHDLRHTAACLWLARSVDPGTVQQWMGHESIATTNRYLHHLGNAADRAGLAKLNAAGQPPKISSPR</sequence>
<dbReference type="EMBL" id="RKHG01000001">
    <property type="protein sequence ID" value="ROR54203.1"/>
    <property type="molecule type" value="Genomic_DNA"/>
</dbReference>
<dbReference type="PANTHER" id="PTHR30349">
    <property type="entry name" value="PHAGE INTEGRASE-RELATED"/>
    <property type="match status" value="1"/>
</dbReference>
<gene>
    <name evidence="7" type="ORF">EDD41_1396</name>
</gene>
<comment type="similarity">
    <text evidence="1">Belongs to the 'phage' integrase family.</text>
</comment>
<organism evidence="7 8">
    <name type="scientific">Luteococcus japonicus</name>
    <dbReference type="NCBI Taxonomy" id="33984"/>
    <lineage>
        <taxon>Bacteria</taxon>
        <taxon>Bacillati</taxon>
        <taxon>Actinomycetota</taxon>
        <taxon>Actinomycetes</taxon>
        <taxon>Propionibacteriales</taxon>
        <taxon>Propionibacteriaceae</taxon>
        <taxon>Luteococcus</taxon>
    </lineage>
</organism>
<dbReference type="InterPro" id="IPR010998">
    <property type="entry name" value="Integrase_recombinase_N"/>
</dbReference>
<evidence type="ECO:0000259" key="5">
    <source>
        <dbReference type="PROSITE" id="PS51898"/>
    </source>
</evidence>
<evidence type="ECO:0000256" key="1">
    <source>
        <dbReference type="ARBA" id="ARBA00008857"/>
    </source>
</evidence>
<dbReference type="Pfam" id="PF26003">
    <property type="entry name" value="Integrase_N_phage"/>
    <property type="match status" value="1"/>
</dbReference>
<protein>
    <submittedName>
        <fullName evidence="7">Site-specific recombinase XerD</fullName>
    </submittedName>
</protein>
<evidence type="ECO:0000256" key="2">
    <source>
        <dbReference type="ARBA" id="ARBA00023125"/>
    </source>
</evidence>
<dbReference type="Gene3D" id="1.10.443.10">
    <property type="entry name" value="Intergrase catalytic core"/>
    <property type="match status" value="1"/>
</dbReference>
<dbReference type="PROSITE" id="PS51898">
    <property type="entry name" value="TYR_RECOMBINASE"/>
    <property type="match status" value="1"/>
</dbReference>
<dbReference type="InterPro" id="IPR002104">
    <property type="entry name" value="Integrase_catalytic"/>
</dbReference>
<dbReference type="RefSeq" id="WP_123575387.1">
    <property type="nucleotide sequence ID" value="NZ_RKHG01000001.1"/>
</dbReference>
<keyword evidence="3" id="KW-0233">DNA recombination</keyword>
<evidence type="ECO:0000259" key="6">
    <source>
        <dbReference type="PROSITE" id="PS51900"/>
    </source>
</evidence>
<proteinExistence type="inferred from homology"/>
<dbReference type="PROSITE" id="PS51900">
    <property type="entry name" value="CB"/>
    <property type="match status" value="1"/>
</dbReference>
<dbReference type="Proteomes" id="UP000275749">
    <property type="component" value="Unassembled WGS sequence"/>
</dbReference>